<evidence type="ECO:0000313" key="1">
    <source>
        <dbReference type="EMBL" id="KAJ3808115.1"/>
    </source>
</evidence>
<sequence length="721" mass="79603">MAVPAEFTTLDISGKFVMNKSLSDSTEEILRLQGIGWFKRKIIANGTLYLSIRHYKGDDGSEHIDIDQTLSPGGMGSREERILDWSERSKEDSLFGAVIGRSRRLAVEEIDDDYLKTGWDSIEHGLIQSYVSSDTPKSGTSWIANQIWGVEEIDGLRRYLRHVFFTGPQGEEIRGRLVYDYNPRPWLDIDFHWKGINIVLPIESTIRRTTKPLTNPWLFVVLVAAYIVGLAFFARAQSFLTPSDAYITCTSVYWESNNGCGLDGQGCGPFDDSSFDFRCPAQCSTVVLENPRTVGDEQVEFVPLIVGGGDVNRTYRGDTFICAAALQAGLISDNRGGCASLSLIGNFTNFLPFSAHGLTSIGFPTVFPLSWQFNDHTSLTSCADNRNAALAMNILVTFIIFVVLRPRAIVIFWCLVCIGYWHVTLFSQPQLNPPPLDVAFGTFLPVLFISYAFWRLAFRFTLPTFDKLPLESAIWYLATFWAGVLTNITTDKIPIDTLTSSSLKKQQGAITALVIIVIIVAAIVINQIRIIRKTGWFPYYLGWYVAGALVAAVLASLPGLVFRLHHYIIAMALMPGTGFPIRPSAVYQGFLLGMFLNGAAAFGLDSILQTPAELVQDAPLGTTLPIFLTNATSYNASIPFENQIIFWDALPAGWDGFSLLVDDVERYVGTALNFSLAAFNASLPHFFRLALTSSGNTGDFTMPATLFPNGTWIDPAPGSST</sequence>
<reference evidence="1" key="1">
    <citation type="submission" date="2022-09" db="EMBL/GenBank/DDBJ databases">
        <title>A Global Phylogenomic Analysis of the Shiitake Genus Lentinula.</title>
        <authorList>
            <consortium name="DOE Joint Genome Institute"/>
            <person name="Sierra-Patev S."/>
            <person name="Min B."/>
            <person name="Naranjo-Ortiz M."/>
            <person name="Looney B."/>
            <person name="Konkel Z."/>
            <person name="Slot J.C."/>
            <person name="Sakamoto Y."/>
            <person name="Steenwyk J.L."/>
            <person name="Rokas A."/>
            <person name="Carro J."/>
            <person name="Camarero S."/>
            <person name="Ferreira P."/>
            <person name="Molpeceres G."/>
            <person name="Ruiz-Duenas F.J."/>
            <person name="Serrano A."/>
            <person name="Henrissat B."/>
            <person name="Drula E."/>
            <person name="Hughes K.W."/>
            <person name="Mata J.L."/>
            <person name="Ishikawa N.K."/>
            <person name="Vargas-Isla R."/>
            <person name="Ushijima S."/>
            <person name="Smith C.A."/>
            <person name="Ahrendt S."/>
            <person name="Andreopoulos W."/>
            <person name="He G."/>
            <person name="Labutti K."/>
            <person name="Lipzen A."/>
            <person name="Ng V."/>
            <person name="Riley R."/>
            <person name="Sandor L."/>
            <person name="Barry K."/>
            <person name="Martinez A.T."/>
            <person name="Xiao Y."/>
            <person name="Gibbons J.G."/>
            <person name="Terashima K."/>
            <person name="Grigoriev I.V."/>
            <person name="Hibbett D.S."/>
        </authorList>
    </citation>
    <scope>NUCLEOTIDE SEQUENCE</scope>
    <source>
        <strain evidence="1">TMI1499</strain>
    </source>
</reference>
<name>A0ACC1TTK4_9AGAR</name>
<keyword evidence="2" id="KW-1185">Reference proteome</keyword>
<gene>
    <name evidence="1" type="ORF">F5876DRAFT_90220</name>
</gene>
<proteinExistence type="predicted"/>
<dbReference type="EMBL" id="MU795247">
    <property type="protein sequence ID" value="KAJ3808115.1"/>
    <property type="molecule type" value="Genomic_DNA"/>
</dbReference>
<evidence type="ECO:0000313" key="2">
    <source>
        <dbReference type="Proteomes" id="UP001163835"/>
    </source>
</evidence>
<organism evidence="1 2">
    <name type="scientific">Lentinula aff. lateritia</name>
    <dbReference type="NCBI Taxonomy" id="2804960"/>
    <lineage>
        <taxon>Eukaryota</taxon>
        <taxon>Fungi</taxon>
        <taxon>Dikarya</taxon>
        <taxon>Basidiomycota</taxon>
        <taxon>Agaricomycotina</taxon>
        <taxon>Agaricomycetes</taxon>
        <taxon>Agaricomycetidae</taxon>
        <taxon>Agaricales</taxon>
        <taxon>Marasmiineae</taxon>
        <taxon>Omphalotaceae</taxon>
        <taxon>Lentinula</taxon>
    </lineage>
</organism>
<comment type="caution">
    <text evidence="1">The sequence shown here is derived from an EMBL/GenBank/DDBJ whole genome shotgun (WGS) entry which is preliminary data.</text>
</comment>
<protein>
    <submittedName>
        <fullName evidence="1">Uncharacterized protein</fullName>
    </submittedName>
</protein>
<accession>A0ACC1TTK4</accession>
<dbReference type="Proteomes" id="UP001163835">
    <property type="component" value="Unassembled WGS sequence"/>
</dbReference>